<organism evidence="2">
    <name type="scientific">uncultured Rubrobacteraceae bacterium</name>
    <dbReference type="NCBI Taxonomy" id="349277"/>
    <lineage>
        <taxon>Bacteria</taxon>
        <taxon>Bacillati</taxon>
        <taxon>Actinomycetota</taxon>
        <taxon>Rubrobacteria</taxon>
        <taxon>Rubrobacterales</taxon>
        <taxon>Rubrobacteraceae</taxon>
        <taxon>environmental samples</taxon>
    </lineage>
</organism>
<reference evidence="2" key="1">
    <citation type="submission" date="2020-02" db="EMBL/GenBank/DDBJ databases">
        <authorList>
            <person name="Meier V. D."/>
        </authorList>
    </citation>
    <scope>NUCLEOTIDE SEQUENCE</scope>
    <source>
        <strain evidence="2">AVDCRST_MAG58</strain>
    </source>
</reference>
<protein>
    <submittedName>
        <fullName evidence="2">Uncharacterized protein</fullName>
    </submittedName>
</protein>
<accession>A0A6J4QYW8</accession>
<proteinExistence type="predicted"/>
<feature type="region of interest" description="Disordered" evidence="1">
    <location>
        <begin position="1"/>
        <end position="62"/>
    </location>
</feature>
<dbReference type="AlphaFoldDB" id="A0A6J4QYW8"/>
<feature type="non-terminal residue" evidence="2">
    <location>
        <position position="62"/>
    </location>
</feature>
<gene>
    <name evidence="2" type="ORF">AVDCRST_MAG58-1210</name>
</gene>
<sequence>ALGGTSPSSRLPAGQERSRRLGAAPARGLGGGPLQCPWRHQGGHRAGGLEGPPQRRRGGVPV</sequence>
<name>A0A6J4QYW8_9ACTN</name>
<dbReference type="EMBL" id="CADCVF010000033">
    <property type="protein sequence ID" value="CAA9454980.1"/>
    <property type="molecule type" value="Genomic_DNA"/>
</dbReference>
<evidence type="ECO:0000313" key="2">
    <source>
        <dbReference type="EMBL" id="CAA9454980.1"/>
    </source>
</evidence>
<feature type="non-terminal residue" evidence="2">
    <location>
        <position position="1"/>
    </location>
</feature>
<evidence type="ECO:0000256" key="1">
    <source>
        <dbReference type="SAM" id="MobiDB-lite"/>
    </source>
</evidence>